<name>A0A4C1Z7W6_EUMVA</name>
<evidence type="ECO:0000313" key="1">
    <source>
        <dbReference type="EMBL" id="GBP83412.1"/>
    </source>
</evidence>
<keyword evidence="2" id="KW-1185">Reference proteome</keyword>
<comment type="caution">
    <text evidence="1">The sequence shown here is derived from an EMBL/GenBank/DDBJ whole genome shotgun (WGS) entry which is preliminary data.</text>
</comment>
<evidence type="ECO:0000313" key="2">
    <source>
        <dbReference type="Proteomes" id="UP000299102"/>
    </source>
</evidence>
<sequence length="273" mass="31313">MNLPALKIFEQVQYKRRLLGNPNLTPDAEVQLDTERDEERNPLSFSPAKFHSMIVKGRLLRPATVIMADDSIRSVPAATVLGVILNEHLLFVQHAQTIGERVLKNFGKVFRVSAALWGMKYPFLKTIYTATYVAIASYAARCWCERANLHLVRSALLKTQKLVLILLTKANGTVNTAALPVFAGVLPAHLEVIITGRVDRERKRLTRAEVRVLRRRVKQEVMMEWQRQWDEEAKGRELYRFFPVVSAKIGSSRIMKFRSFLQDMVVFSRVYTN</sequence>
<accession>A0A4C1Z7W6</accession>
<protein>
    <submittedName>
        <fullName evidence="1">115 kDa protein in type-1 retrotransposable element R1DM</fullName>
    </submittedName>
</protein>
<reference evidence="1 2" key="1">
    <citation type="journal article" date="2019" name="Commun. Biol.">
        <title>The bagworm genome reveals a unique fibroin gene that provides high tensile strength.</title>
        <authorList>
            <person name="Kono N."/>
            <person name="Nakamura H."/>
            <person name="Ohtoshi R."/>
            <person name="Tomita M."/>
            <person name="Numata K."/>
            <person name="Arakawa K."/>
        </authorList>
    </citation>
    <scope>NUCLEOTIDE SEQUENCE [LARGE SCALE GENOMIC DNA]</scope>
</reference>
<dbReference type="EMBL" id="BGZK01001620">
    <property type="protein sequence ID" value="GBP83412.1"/>
    <property type="molecule type" value="Genomic_DNA"/>
</dbReference>
<organism evidence="1 2">
    <name type="scientific">Eumeta variegata</name>
    <name type="common">Bagworm moth</name>
    <name type="synonym">Eumeta japonica</name>
    <dbReference type="NCBI Taxonomy" id="151549"/>
    <lineage>
        <taxon>Eukaryota</taxon>
        <taxon>Metazoa</taxon>
        <taxon>Ecdysozoa</taxon>
        <taxon>Arthropoda</taxon>
        <taxon>Hexapoda</taxon>
        <taxon>Insecta</taxon>
        <taxon>Pterygota</taxon>
        <taxon>Neoptera</taxon>
        <taxon>Endopterygota</taxon>
        <taxon>Lepidoptera</taxon>
        <taxon>Glossata</taxon>
        <taxon>Ditrysia</taxon>
        <taxon>Tineoidea</taxon>
        <taxon>Psychidae</taxon>
        <taxon>Oiketicinae</taxon>
        <taxon>Eumeta</taxon>
    </lineage>
</organism>
<gene>
    <name evidence="1" type="ORF">EVAR_62426_1</name>
</gene>
<dbReference type="Proteomes" id="UP000299102">
    <property type="component" value="Unassembled WGS sequence"/>
</dbReference>
<dbReference type="OrthoDB" id="7382669at2759"/>
<dbReference type="AlphaFoldDB" id="A0A4C1Z7W6"/>
<proteinExistence type="predicted"/>